<dbReference type="STRING" id="1117702.AQZ52_11140"/>
<evidence type="ECO:0000313" key="2">
    <source>
        <dbReference type="Proteomes" id="UP000058012"/>
    </source>
</evidence>
<sequence>MSAAPTYLAAGADISSCERYRYRLWREWRNHPAPAMWDMWTDDLGLPVVDGAGEQLGEPLACVFVMLNPSTADGHTDDPTVRRCVGFAQRLGFDRLEVVNLFAYRATDPHELLALGHQDDPVGVRNQRAVAKALDSAGMIICAWGAHGGHLGQDQTILGWIDTSNQRGAPVMALGLTKNGHPRHPLYLAADSQPIAFEGLPA</sequence>
<accession>A0A117UUR2</accession>
<evidence type="ECO:0000313" key="1">
    <source>
        <dbReference type="EMBL" id="KUR71217.1"/>
    </source>
</evidence>
<reference evidence="1 2" key="1">
    <citation type="submission" date="2015-10" db="EMBL/GenBank/DDBJ databases">
        <title>Draft genome sequence of Novosphingobium fuchskuhlense DSM 25065 isolated from a surface water sample of the southwest basin of Lake Grosse Fuchskuhle.</title>
        <authorList>
            <person name="Ruckert C."/>
            <person name="Winkler A."/>
            <person name="Glaeser J."/>
            <person name="Grossart H.-P."/>
            <person name="Kalinowski J."/>
            <person name="Glaeser S."/>
        </authorList>
    </citation>
    <scope>NUCLEOTIDE SEQUENCE [LARGE SCALE GENOMIC DNA]</scope>
    <source>
        <strain evidence="1 2">FNE08-7</strain>
    </source>
</reference>
<name>A0A117UUR2_9SPHN</name>
<proteinExistence type="predicted"/>
<dbReference type="Pfam" id="PF07799">
    <property type="entry name" value="DUF1643"/>
    <property type="match status" value="1"/>
</dbReference>
<dbReference type="EMBL" id="LLZS01000007">
    <property type="protein sequence ID" value="KUR71217.1"/>
    <property type="molecule type" value="Genomic_DNA"/>
</dbReference>
<keyword evidence="2" id="KW-1185">Reference proteome</keyword>
<dbReference type="OrthoDB" id="9807577at2"/>
<gene>
    <name evidence="1" type="ORF">AQZ52_11140</name>
</gene>
<dbReference type="RefSeq" id="WP_067910518.1">
    <property type="nucleotide sequence ID" value="NZ_KQ954245.1"/>
</dbReference>
<organism evidence="1 2">
    <name type="scientific">Novosphingobium fuchskuhlense</name>
    <dbReference type="NCBI Taxonomy" id="1117702"/>
    <lineage>
        <taxon>Bacteria</taxon>
        <taxon>Pseudomonadati</taxon>
        <taxon>Pseudomonadota</taxon>
        <taxon>Alphaproteobacteria</taxon>
        <taxon>Sphingomonadales</taxon>
        <taxon>Sphingomonadaceae</taxon>
        <taxon>Novosphingobium</taxon>
    </lineage>
</organism>
<protein>
    <recommendedName>
        <fullName evidence="3">DUF1643 domain-containing protein</fullName>
    </recommendedName>
</protein>
<dbReference type="InterPro" id="IPR012441">
    <property type="entry name" value="DUF1643"/>
</dbReference>
<dbReference type="AlphaFoldDB" id="A0A117UUR2"/>
<evidence type="ECO:0008006" key="3">
    <source>
        <dbReference type="Google" id="ProtNLM"/>
    </source>
</evidence>
<comment type="caution">
    <text evidence="1">The sequence shown here is derived from an EMBL/GenBank/DDBJ whole genome shotgun (WGS) entry which is preliminary data.</text>
</comment>
<dbReference type="Proteomes" id="UP000058012">
    <property type="component" value="Unassembled WGS sequence"/>
</dbReference>